<protein>
    <recommendedName>
        <fullName evidence="6">CCAAT-binding factor domain-containing protein</fullName>
    </recommendedName>
</protein>
<evidence type="ECO:0000313" key="7">
    <source>
        <dbReference type="EMBL" id="KDE05569.1"/>
    </source>
</evidence>
<dbReference type="InterPro" id="IPR027193">
    <property type="entry name" value="Noc4"/>
</dbReference>
<dbReference type="EMBL" id="AEIJ01000395">
    <property type="status" value="NOT_ANNOTATED_CDS"/>
    <property type="molecule type" value="Genomic_DNA"/>
</dbReference>
<feature type="compositionally biased region" description="Low complexity" evidence="5">
    <location>
        <begin position="58"/>
        <end position="72"/>
    </location>
</feature>
<organism evidence="7">
    <name type="scientific">Microbotryum lychnidis-dioicae (strain p1A1 Lamole / MvSl-1064)</name>
    <name type="common">Anther smut fungus</name>
    <dbReference type="NCBI Taxonomy" id="683840"/>
    <lineage>
        <taxon>Eukaryota</taxon>
        <taxon>Fungi</taxon>
        <taxon>Dikarya</taxon>
        <taxon>Basidiomycota</taxon>
        <taxon>Pucciniomycotina</taxon>
        <taxon>Microbotryomycetes</taxon>
        <taxon>Microbotryales</taxon>
        <taxon>Microbotryaceae</taxon>
        <taxon>Microbotryum</taxon>
    </lineage>
</organism>
<dbReference type="PANTHER" id="PTHR12455">
    <property type="entry name" value="NUCLEOLAR COMPLEX PROTEIN 4"/>
    <property type="match status" value="1"/>
</dbReference>
<accession>U5HA29</accession>
<dbReference type="InParanoid" id="U5HA29"/>
<proteinExistence type="inferred from homology"/>
<feature type="compositionally biased region" description="Basic and acidic residues" evidence="5">
    <location>
        <begin position="344"/>
        <end position="364"/>
    </location>
</feature>
<name>U5HA29_USTV1</name>
<evidence type="ECO:0000313" key="8">
    <source>
        <dbReference type="EnsemblFungi" id="MVLG_04064T0"/>
    </source>
</evidence>
<reference evidence="7 9" key="3">
    <citation type="journal article" date="2015" name="BMC Genomics">
        <title>Sex and parasites: genomic and transcriptomic analysis of Microbotryum lychnidis-dioicae, the biotrophic and plant-castrating anther smut fungus.</title>
        <authorList>
            <person name="Perlin M.H."/>
            <person name="Amselem J."/>
            <person name="Fontanillas E."/>
            <person name="Toh S.S."/>
            <person name="Chen Z."/>
            <person name="Goldberg J."/>
            <person name="Duplessis S."/>
            <person name="Henrissat B."/>
            <person name="Young S."/>
            <person name="Zeng Q."/>
            <person name="Aguileta G."/>
            <person name="Petit E."/>
            <person name="Badouin H."/>
            <person name="Andrews J."/>
            <person name="Razeeq D."/>
            <person name="Gabaldon T."/>
            <person name="Quesneville H."/>
            <person name="Giraud T."/>
            <person name="Hood M.E."/>
            <person name="Schultz D.J."/>
            <person name="Cuomo C.A."/>
        </authorList>
    </citation>
    <scope>NUCLEOTIDE SEQUENCE [LARGE SCALE GENOMIC DNA]</scope>
    <source>
        <strain evidence="9">p1A1 Lamole</strain>
        <strain evidence="7">P1A1 Lamole</strain>
    </source>
</reference>
<dbReference type="HOGENOM" id="CLU_015945_1_0_1"/>
<evidence type="ECO:0000256" key="4">
    <source>
        <dbReference type="ARBA" id="ARBA00022989"/>
    </source>
</evidence>
<dbReference type="SUPFAM" id="SSF48371">
    <property type="entry name" value="ARM repeat"/>
    <property type="match status" value="1"/>
</dbReference>
<feature type="region of interest" description="Disordered" evidence="5">
    <location>
        <begin position="36"/>
        <end position="77"/>
    </location>
</feature>
<reference evidence="7" key="2">
    <citation type="submission" date="2010-11" db="EMBL/GenBank/DDBJ databases">
        <authorList>
            <consortium name="The Broad Institute Genome Sequencing Platform"/>
            <person name="Earl A."/>
            <person name="Ward D."/>
            <person name="Feldgarden M."/>
            <person name="Gevers D."/>
            <person name="Butler R."/>
            <person name="Young S.K."/>
            <person name="Zeng Q."/>
            <person name="Gargeya S."/>
            <person name="Fitzgerald M."/>
            <person name="Haas B."/>
            <person name="Abouelleil A."/>
            <person name="Alvarado L."/>
            <person name="Arachchi H.M."/>
            <person name="Berlin A."/>
            <person name="Brown A."/>
            <person name="Chapman S.B."/>
            <person name="Chen Z."/>
            <person name="Dunbar C."/>
            <person name="Freedman E."/>
            <person name="Gearin G."/>
            <person name="Gellesch M."/>
            <person name="Goldberg J."/>
            <person name="Griggs A."/>
            <person name="Gujja S."/>
            <person name="Heilman E."/>
            <person name="Heiman D."/>
            <person name="Howarth C."/>
            <person name="Larson L."/>
            <person name="Lui A."/>
            <person name="MacDonald P.J.P."/>
            <person name="Mehta T."/>
            <person name="Montmayeur A."/>
            <person name="Murphy C."/>
            <person name="Neiman D."/>
            <person name="Pearson M."/>
            <person name="Priest M."/>
            <person name="Roberts A."/>
            <person name="Saif S."/>
            <person name="Shea T."/>
            <person name="Shenoy N."/>
            <person name="Sisk P."/>
            <person name="Stolte C."/>
            <person name="Sykes S."/>
            <person name="White J."/>
            <person name="Yandava C."/>
            <person name="Wortman J."/>
            <person name="Nusbaum C."/>
            <person name="Birren B."/>
        </authorList>
    </citation>
    <scope>NUCLEOTIDE SEQUENCE</scope>
    <source>
        <strain evidence="7">P1A1 Lamole</strain>
    </source>
</reference>
<dbReference type="InterPro" id="IPR005612">
    <property type="entry name" value="CCAAT-binding_factor"/>
</dbReference>
<evidence type="ECO:0000256" key="2">
    <source>
        <dbReference type="ARBA" id="ARBA00007797"/>
    </source>
</evidence>
<keyword evidence="9" id="KW-1185">Reference proteome</keyword>
<sequence length="710" mass="79126">MTQIPSFLMRNCAACPAGLPARASLRKLELDLDSRSTSTSTLEMAPPRSSSLPSKGRSTSSINQPNASSSSTQEPDEVLHRITSLSSSLPPIAPTHADLNPLIDLISLFQHLPLQPPPNTTSTSSWYQLNRQAVHTSLHALKATFEALINHGRLHGVLKRKIAPGQGASSSSSKEQAALEMASAQKVKEWLQERWADYLKQTATVVQGHWDMGVRISALNALMSLLRTESTFLTSLHHSRQAQFPSSTLVHILRAILLPQDDEGLIVPEIQDEWQKWWNVCDDIRYHFLKGSATLLSSYASSNQDVPTHLVSNMITLFESLTSMPTVPKELNEWWCSTPTALKSKGDKSNKKRKTETGKSKDDGSTGIFDSSSSSESDENAPKMSARDSKKLLPPLLSLSAHRRVFQDCVLALLSLPLDEAQSKRVLSILHRQVLPHMTDPKRLMDWLVDCTTQGGTIAILALNGLFTLMQKHNLEYPNFYSTLYSLLTRSLLHTRYRPRFFRLLIIFLSSTHISASLVASFIKRLSRLALSAPPSAIVTIVPLVYNLLKLHPGCMTLIHNPSPTDETIHTDPFDPEEKDPNLTRALESSLWEIQSLMQHYLASVAGLAKVFKEVMNKERYGMEDFLDHSFATMFETEATRLIRNAPALAPVPQRQPIGDSFFPSTPAAERPTKVVKKVVKRSLLEDEGDEEEVEVEQGPVDTVARLWVF</sequence>
<dbReference type="PANTHER" id="PTHR12455:SF0">
    <property type="entry name" value="NUCLEOLAR COMPLEX PROTEIN 4 HOMOLOG"/>
    <property type="match status" value="1"/>
</dbReference>
<dbReference type="AlphaFoldDB" id="U5HA29"/>
<dbReference type="OrthoDB" id="10263185at2759"/>
<gene>
    <name evidence="7" type="ORF">MVLG_04064</name>
</gene>
<dbReference type="GO" id="GO:0042254">
    <property type="term" value="P:ribosome biogenesis"/>
    <property type="evidence" value="ECO:0007669"/>
    <property type="project" value="InterPro"/>
</dbReference>
<dbReference type="Proteomes" id="UP000017200">
    <property type="component" value="Unassembled WGS sequence"/>
</dbReference>
<keyword evidence="4" id="KW-1133">Transmembrane helix</keyword>
<dbReference type="FunCoup" id="U5HA29">
    <property type="interactions" value="415"/>
</dbReference>
<dbReference type="OMA" id="MSARDSK"/>
<keyword evidence="4" id="KW-0472">Membrane</keyword>
<evidence type="ECO:0000259" key="6">
    <source>
        <dbReference type="Pfam" id="PF03914"/>
    </source>
</evidence>
<dbReference type="EMBL" id="GL541684">
    <property type="protein sequence ID" value="KDE05569.1"/>
    <property type="molecule type" value="Genomic_DNA"/>
</dbReference>
<feature type="compositionally biased region" description="Polar residues" evidence="5">
    <location>
        <begin position="48"/>
        <end position="57"/>
    </location>
</feature>
<dbReference type="GO" id="GO:0031965">
    <property type="term" value="C:nuclear membrane"/>
    <property type="evidence" value="ECO:0007669"/>
    <property type="project" value="UniProtKB-SubCell"/>
</dbReference>
<reference evidence="9" key="1">
    <citation type="submission" date="2010-11" db="EMBL/GenBank/DDBJ databases">
        <title>The genome sequence of Microbotryum violaceum strain p1A1 Lamole.</title>
        <authorList>
            <person name="Cuomo C."/>
            <person name="Perlin M."/>
            <person name="Young S.K."/>
            <person name="Zeng Q."/>
            <person name="Gargeya S."/>
            <person name="Alvarado L."/>
            <person name="Berlin A."/>
            <person name="Chapman S.B."/>
            <person name="Chen Z."/>
            <person name="Freedman E."/>
            <person name="Gellesch M."/>
            <person name="Goldberg J."/>
            <person name="Griggs A."/>
            <person name="Gujja S."/>
            <person name="Heilman E."/>
            <person name="Heiman D."/>
            <person name="Howarth C."/>
            <person name="Mehta T."/>
            <person name="Neiman D."/>
            <person name="Pearson M."/>
            <person name="Roberts A."/>
            <person name="Saif S."/>
            <person name="Shea T."/>
            <person name="Shenoy N."/>
            <person name="Sisk P."/>
            <person name="Stolte C."/>
            <person name="Sykes S."/>
            <person name="White J."/>
            <person name="Yandava C."/>
            <person name="Haas B."/>
            <person name="Nusbaum C."/>
            <person name="Birren B."/>
        </authorList>
    </citation>
    <scope>NUCLEOTIDE SEQUENCE [LARGE SCALE GENOMIC DNA]</scope>
    <source>
        <strain evidence="9">p1A1 Lamole</strain>
    </source>
</reference>
<feature type="domain" description="CCAAT-binding factor" evidence="6">
    <location>
        <begin position="459"/>
        <end position="609"/>
    </location>
</feature>
<dbReference type="STRING" id="683840.U5HA29"/>
<comment type="subcellular location">
    <subcellularLocation>
        <location evidence="1">Nucleus membrane</location>
        <topology evidence="1">Multi-pass membrane protein</topology>
    </subcellularLocation>
</comment>
<reference evidence="8" key="4">
    <citation type="submission" date="2015-06" db="UniProtKB">
        <authorList>
            <consortium name="EnsemblFungi"/>
        </authorList>
    </citation>
    <scope>IDENTIFICATION</scope>
</reference>
<keyword evidence="3" id="KW-0812">Transmembrane</keyword>
<evidence type="ECO:0000256" key="1">
    <source>
        <dbReference type="ARBA" id="ARBA00004232"/>
    </source>
</evidence>
<comment type="similarity">
    <text evidence="2">Belongs to the CBF/MAK21 family.</text>
</comment>
<evidence type="ECO:0000313" key="9">
    <source>
        <dbReference type="Proteomes" id="UP000017200"/>
    </source>
</evidence>
<evidence type="ECO:0000256" key="3">
    <source>
        <dbReference type="ARBA" id="ARBA00022692"/>
    </source>
</evidence>
<dbReference type="GO" id="GO:0030692">
    <property type="term" value="C:Noc4p-Nop14p complex"/>
    <property type="evidence" value="ECO:0007669"/>
    <property type="project" value="TreeGrafter"/>
</dbReference>
<dbReference type="EnsemblFungi" id="MVLG_04064T0">
    <property type="protein sequence ID" value="MVLG_04064T0"/>
    <property type="gene ID" value="MVLG_04064"/>
</dbReference>
<dbReference type="Pfam" id="PF03914">
    <property type="entry name" value="CBF"/>
    <property type="match status" value="1"/>
</dbReference>
<feature type="region of interest" description="Disordered" evidence="5">
    <location>
        <begin position="343"/>
        <end position="387"/>
    </location>
</feature>
<dbReference type="GO" id="GO:0032040">
    <property type="term" value="C:small-subunit processome"/>
    <property type="evidence" value="ECO:0007669"/>
    <property type="project" value="TreeGrafter"/>
</dbReference>
<evidence type="ECO:0000256" key="5">
    <source>
        <dbReference type="SAM" id="MobiDB-lite"/>
    </source>
</evidence>
<dbReference type="InterPro" id="IPR016024">
    <property type="entry name" value="ARM-type_fold"/>
</dbReference>